<evidence type="ECO:0000256" key="4">
    <source>
        <dbReference type="SAM" id="Phobius"/>
    </source>
</evidence>
<keyword evidence="4" id="KW-0472">Membrane</keyword>
<evidence type="ECO:0000256" key="3">
    <source>
        <dbReference type="ARBA" id="ARBA00022679"/>
    </source>
</evidence>
<name>A0A1M6C6R5_9BACT</name>
<evidence type="ECO:0000259" key="5">
    <source>
        <dbReference type="Pfam" id="PF00535"/>
    </source>
</evidence>
<dbReference type="InterPro" id="IPR001173">
    <property type="entry name" value="Glyco_trans_2-like"/>
</dbReference>
<dbReference type="PANTHER" id="PTHR43179">
    <property type="entry name" value="RHAMNOSYLTRANSFERASE WBBL"/>
    <property type="match status" value="1"/>
</dbReference>
<keyword evidence="3 6" id="KW-0808">Transferase</keyword>
<feature type="transmembrane region" description="Helical" evidence="4">
    <location>
        <begin position="278"/>
        <end position="298"/>
    </location>
</feature>
<keyword evidence="4" id="KW-0812">Transmembrane</keyword>
<evidence type="ECO:0000256" key="2">
    <source>
        <dbReference type="ARBA" id="ARBA00022676"/>
    </source>
</evidence>
<reference evidence="7" key="1">
    <citation type="submission" date="2016-11" db="EMBL/GenBank/DDBJ databases">
        <authorList>
            <person name="Varghese N."/>
            <person name="Submissions S."/>
        </authorList>
    </citation>
    <scope>NUCLEOTIDE SEQUENCE [LARGE SCALE GENOMIC DNA]</scope>
    <source>
        <strain evidence="7">DSM 16219</strain>
    </source>
</reference>
<feature type="domain" description="Glycosyltransferase 2-like" evidence="5">
    <location>
        <begin position="7"/>
        <end position="126"/>
    </location>
</feature>
<dbReference type="OrthoDB" id="9771846at2"/>
<keyword evidence="2" id="KW-0328">Glycosyltransferase</keyword>
<organism evidence="6 7">
    <name type="scientific">Desulfatibacillum alkenivorans DSM 16219</name>
    <dbReference type="NCBI Taxonomy" id="1121393"/>
    <lineage>
        <taxon>Bacteria</taxon>
        <taxon>Pseudomonadati</taxon>
        <taxon>Thermodesulfobacteriota</taxon>
        <taxon>Desulfobacteria</taxon>
        <taxon>Desulfobacterales</taxon>
        <taxon>Desulfatibacillaceae</taxon>
        <taxon>Desulfatibacillum</taxon>
    </lineage>
</organism>
<dbReference type="Gene3D" id="3.90.550.10">
    <property type="entry name" value="Spore Coat Polysaccharide Biosynthesis Protein SpsA, Chain A"/>
    <property type="match status" value="1"/>
</dbReference>
<dbReference type="RefSeq" id="WP_073471933.1">
    <property type="nucleotide sequence ID" value="NZ_FQZU01000001.1"/>
</dbReference>
<dbReference type="AlphaFoldDB" id="A0A1M6C6R5"/>
<sequence length="301" mass="32236">MDSVKISVILCTRAASAHLEALIYSLAEQDFPAQEYEILIVDNSPDGAARGLAGKAVQAAPDRKIRYVHEPVPGKTRALNAGVKSAQGGIVAFLDDDVSLDSGWLAAMIQAFDDPETGGAGGKITPQWPGKAPGWFTPAVAGFTPVHDFGDKPLAYDAAGACPVGANMAFRKLAVEQAGLFDVNLGHCGAAKLGGEEWDLCRRVRRIGYKLMYQPQAGVKHHFTSEEALKSHWRGRAFTQGRVAAYILFKDDAPLLNRAKAEPEGTALHKNQPGKNLFYFQLKAAFAAGFACGLVFGLPNK</sequence>
<evidence type="ECO:0000313" key="7">
    <source>
        <dbReference type="Proteomes" id="UP000183994"/>
    </source>
</evidence>
<dbReference type="Pfam" id="PF00535">
    <property type="entry name" value="Glycos_transf_2"/>
    <property type="match status" value="1"/>
</dbReference>
<dbReference type="PANTHER" id="PTHR43179:SF12">
    <property type="entry name" value="GALACTOFURANOSYLTRANSFERASE GLFT2"/>
    <property type="match status" value="1"/>
</dbReference>
<proteinExistence type="inferred from homology"/>
<dbReference type="Proteomes" id="UP000183994">
    <property type="component" value="Unassembled WGS sequence"/>
</dbReference>
<gene>
    <name evidence="6" type="ORF">SAMN02745216_00164</name>
</gene>
<dbReference type="EMBL" id="FQZU01000001">
    <property type="protein sequence ID" value="SHI56643.1"/>
    <property type="molecule type" value="Genomic_DNA"/>
</dbReference>
<keyword evidence="4" id="KW-1133">Transmembrane helix</keyword>
<dbReference type="GO" id="GO:0016757">
    <property type="term" value="F:glycosyltransferase activity"/>
    <property type="evidence" value="ECO:0007669"/>
    <property type="project" value="UniProtKB-KW"/>
</dbReference>
<protein>
    <submittedName>
        <fullName evidence="6">Glycosyltransferase like family 2</fullName>
    </submittedName>
</protein>
<comment type="similarity">
    <text evidence="1">Belongs to the glycosyltransferase 2 family.</text>
</comment>
<dbReference type="SUPFAM" id="SSF53448">
    <property type="entry name" value="Nucleotide-diphospho-sugar transferases"/>
    <property type="match status" value="1"/>
</dbReference>
<dbReference type="STRING" id="1121393.SAMN02745216_00164"/>
<evidence type="ECO:0000313" key="6">
    <source>
        <dbReference type="EMBL" id="SHI56643.1"/>
    </source>
</evidence>
<evidence type="ECO:0000256" key="1">
    <source>
        <dbReference type="ARBA" id="ARBA00006739"/>
    </source>
</evidence>
<accession>A0A1M6C6R5</accession>
<dbReference type="InterPro" id="IPR029044">
    <property type="entry name" value="Nucleotide-diphossugar_trans"/>
</dbReference>
<keyword evidence="7" id="KW-1185">Reference proteome</keyword>